<accession>A0ABS0S7R1</accession>
<dbReference type="SUPFAM" id="SSF54534">
    <property type="entry name" value="FKBP-like"/>
    <property type="match status" value="1"/>
</dbReference>
<dbReference type="InterPro" id="IPR023459">
    <property type="entry name" value="Tscrpt_elong_fac_GreA/B_fam"/>
</dbReference>
<reference evidence="3 4" key="1">
    <citation type="submission" date="2020-10" db="EMBL/GenBank/DDBJ databases">
        <title>Aquamicrobium zhengzhouensis sp. nov., a exopolysaccharide producing bacterium isolated from farmland soil.</title>
        <authorList>
            <person name="Wang X."/>
        </authorList>
    </citation>
    <scope>NUCLEOTIDE SEQUENCE [LARGE SCALE GENOMIC DNA]</scope>
    <source>
        <strain evidence="4">cd-1</strain>
    </source>
</reference>
<proteinExistence type="predicted"/>
<protein>
    <submittedName>
        <fullName evidence="3">Nucleoside diphosphate kinase regulator</fullName>
    </submittedName>
</protein>
<name>A0ABS0S7R1_9HYPH</name>
<feature type="domain" description="Transcription elongation factor GreA/GreB C-terminal" evidence="1">
    <location>
        <begin position="51"/>
        <end position="124"/>
    </location>
</feature>
<gene>
    <name evidence="3" type="primary">rnk</name>
    <name evidence="3" type="ORF">IOD40_01105</name>
</gene>
<dbReference type="Gene3D" id="1.10.286.20">
    <property type="match status" value="1"/>
</dbReference>
<dbReference type="Gene3D" id="3.10.50.30">
    <property type="entry name" value="Transcription elongation factor, GreA/GreB, C-terminal domain"/>
    <property type="match status" value="1"/>
</dbReference>
<dbReference type="InterPro" id="IPR029462">
    <property type="entry name" value="Rnk_N"/>
</dbReference>
<evidence type="ECO:0000313" key="3">
    <source>
        <dbReference type="EMBL" id="MBI1619261.1"/>
    </source>
</evidence>
<dbReference type="InterPro" id="IPR036953">
    <property type="entry name" value="GreA/GreB_C_sf"/>
</dbReference>
<organism evidence="3 4">
    <name type="scientific">Aquamicrobium zhengzhouense</name>
    <dbReference type="NCBI Taxonomy" id="2781738"/>
    <lineage>
        <taxon>Bacteria</taxon>
        <taxon>Pseudomonadati</taxon>
        <taxon>Pseudomonadota</taxon>
        <taxon>Alphaproteobacteria</taxon>
        <taxon>Hyphomicrobiales</taxon>
        <taxon>Phyllobacteriaceae</taxon>
        <taxon>Aquamicrobium</taxon>
    </lineage>
</organism>
<comment type="caution">
    <text evidence="3">The sequence shown here is derived from an EMBL/GenBank/DDBJ whole genome shotgun (WGS) entry which is preliminary data.</text>
</comment>
<dbReference type="NCBIfam" id="NF004396">
    <property type="entry name" value="PRK05753.1"/>
    <property type="match status" value="1"/>
</dbReference>
<dbReference type="Pfam" id="PF01272">
    <property type="entry name" value="GreA_GreB"/>
    <property type="match status" value="1"/>
</dbReference>
<evidence type="ECO:0000259" key="2">
    <source>
        <dbReference type="Pfam" id="PF14760"/>
    </source>
</evidence>
<dbReference type="RefSeq" id="WP_198473417.1">
    <property type="nucleotide sequence ID" value="NZ_JADGMQ010000001.1"/>
</dbReference>
<dbReference type="EMBL" id="JADGMQ010000001">
    <property type="protein sequence ID" value="MBI1619261.1"/>
    <property type="molecule type" value="Genomic_DNA"/>
</dbReference>
<dbReference type="PANTHER" id="PTHR30437">
    <property type="entry name" value="TRANSCRIPTION ELONGATION FACTOR GREA"/>
    <property type="match status" value="1"/>
</dbReference>
<dbReference type="PANTHER" id="PTHR30437:SF5">
    <property type="entry name" value="REGULATOR OF NUCLEOSIDE DIPHOSPHATE KINASE"/>
    <property type="match status" value="1"/>
</dbReference>
<dbReference type="GO" id="GO:0016301">
    <property type="term" value="F:kinase activity"/>
    <property type="evidence" value="ECO:0007669"/>
    <property type="project" value="UniProtKB-KW"/>
</dbReference>
<dbReference type="Pfam" id="PF14760">
    <property type="entry name" value="Rnk_N"/>
    <property type="match status" value="1"/>
</dbReference>
<evidence type="ECO:0000313" key="4">
    <source>
        <dbReference type="Proteomes" id="UP000601789"/>
    </source>
</evidence>
<evidence type="ECO:0000259" key="1">
    <source>
        <dbReference type="Pfam" id="PF01272"/>
    </source>
</evidence>
<keyword evidence="3" id="KW-0808">Transferase</keyword>
<keyword evidence="4" id="KW-1185">Reference proteome</keyword>
<dbReference type="InterPro" id="IPR001437">
    <property type="entry name" value="Tscrpt_elong_fac_GreA/B_C"/>
</dbReference>
<keyword evidence="3" id="KW-0418">Kinase</keyword>
<dbReference type="Proteomes" id="UP000601789">
    <property type="component" value="Unassembled WGS sequence"/>
</dbReference>
<sequence length="131" mass="14278">MAKPKIVIGKSDHSRLTQLANGLLERKPEVADLLLNELERARVAEDKNVPAHVIRMGSRVTYKTAEGQERTVTLVFPGDADIEKGWISILTPIGTALLGLAVDQSIDFTTNDGRQHRLNVVAVDQVSEPAA</sequence>
<feature type="domain" description="Regulator of nucleoside diphosphate kinase N-terminal" evidence="2">
    <location>
        <begin position="4"/>
        <end position="43"/>
    </location>
</feature>